<evidence type="ECO:0000313" key="3">
    <source>
        <dbReference type="EMBL" id="CEL70859.1"/>
    </source>
</evidence>
<proteinExistence type="predicted"/>
<feature type="transmembrane region" description="Helical" evidence="2">
    <location>
        <begin position="171"/>
        <end position="193"/>
    </location>
</feature>
<name>A0A0F7UL51_NEOCL</name>
<feature type="compositionally biased region" description="Basic and acidic residues" evidence="1">
    <location>
        <begin position="1"/>
        <end position="10"/>
    </location>
</feature>
<feature type="region of interest" description="Disordered" evidence="1">
    <location>
        <begin position="231"/>
        <end position="298"/>
    </location>
</feature>
<dbReference type="AlphaFoldDB" id="A0A0F7UL51"/>
<dbReference type="EMBL" id="LN714487">
    <property type="protein sequence ID" value="CEL70859.1"/>
    <property type="molecule type" value="Genomic_DNA"/>
</dbReference>
<keyword evidence="2" id="KW-0812">Transmembrane</keyword>
<feature type="transmembrane region" description="Helical" evidence="2">
    <location>
        <begin position="307"/>
        <end position="326"/>
    </location>
</feature>
<sequence length="647" mass="69776">MARLSSHDEASGASVSSPPSDPSAERRSLSPRRSRPVSRWRLCFPTSRSGDEGGNAAGRPSEQSHRRESCASLHERLGGIAAQWTAGSSRCFCLGLHVVPHDVFIIGLLILLILSQIAAFLVFWVGSLLKADRNLLDRELHGDPRHGAQGRDDLAEAVAREIRTLVIPYSYSAFLTLAATMPVFVITVIYFLFCRGLAATALNRHLQNSVPVINVDTLSRNSRAAFDVAEKAAGERHEGVRGEEEGSAAHAANNRRGHGACDGDTTVGFGEREGTNTEAATGGGEESTSEEEKEAMRQEARQLPLQMLVDVIYTGGFTVSAIWMICAHIPRATCWKCESQTLGQRWLDRGCMVSFVLLWALAFCICPSRRDIEKRHQLARHMRQRLAAYRSLASLETEAPSNWLVGVASPGVSLSSLSAVSRPEPNHVGLRAYSAFPEPSRRAVPFTEGQKAGEAGKAAPAFTRVECVRDTSGDERFEDDGGRCPVNALGARGGSPGLPLPYWARPAPSIYARDRAAPTGRPPAGSDGQNGVELQGNLGQRGMGGNPGTPPGVRTPGAADWIEGDSVRVIGRPVFSSRVVLDERRGTENEQGGAPSRQPPADGSTGDERAGRFVYTPRRGRGIRDWRTSQANQSLPVVGKKEKSGKK</sequence>
<keyword evidence="2" id="KW-1133">Transmembrane helix</keyword>
<feature type="transmembrane region" description="Helical" evidence="2">
    <location>
        <begin position="103"/>
        <end position="126"/>
    </location>
</feature>
<feature type="compositionally biased region" description="Basic and acidic residues" evidence="1">
    <location>
        <begin position="231"/>
        <end position="244"/>
    </location>
</feature>
<feature type="compositionally biased region" description="Basic residues" evidence="1">
    <location>
        <begin position="29"/>
        <end position="38"/>
    </location>
</feature>
<evidence type="ECO:0000256" key="1">
    <source>
        <dbReference type="SAM" id="MobiDB-lite"/>
    </source>
</evidence>
<feature type="region of interest" description="Disordered" evidence="1">
    <location>
        <begin position="1"/>
        <end position="68"/>
    </location>
</feature>
<evidence type="ECO:0008006" key="4">
    <source>
        <dbReference type="Google" id="ProtNLM"/>
    </source>
</evidence>
<evidence type="ECO:0000256" key="2">
    <source>
        <dbReference type="SAM" id="Phobius"/>
    </source>
</evidence>
<feature type="region of interest" description="Disordered" evidence="1">
    <location>
        <begin position="581"/>
        <end position="647"/>
    </location>
</feature>
<accession>A0A0F7UL51</accession>
<gene>
    <name evidence="3" type="ORF">BN1204_065300</name>
</gene>
<reference evidence="3" key="1">
    <citation type="journal article" date="2015" name="PLoS ONE">
        <title>Comprehensive Evaluation of Toxoplasma gondii VEG and Neospora caninum LIV Genomes with Tachyzoite Stage Transcriptome and Proteome Defines Novel Transcript Features.</title>
        <authorList>
            <person name="Ramaprasad A."/>
            <person name="Mourier T."/>
            <person name="Naeem R."/>
            <person name="Malas T.B."/>
            <person name="Moussa E."/>
            <person name="Panigrahi A."/>
            <person name="Vermont S.J."/>
            <person name="Otto T.D."/>
            <person name="Wastling J."/>
            <person name="Pain A."/>
        </authorList>
    </citation>
    <scope>NUCLEOTIDE SEQUENCE</scope>
    <source>
        <strain evidence="3">Liverpool</strain>
    </source>
</reference>
<feature type="region of interest" description="Disordered" evidence="1">
    <location>
        <begin position="513"/>
        <end position="559"/>
    </location>
</feature>
<organism evidence="3">
    <name type="scientific">Neospora caninum (strain Liverpool)</name>
    <dbReference type="NCBI Taxonomy" id="572307"/>
    <lineage>
        <taxon>Eukaryota</taxon>
        <taxon>Sar</taxon>
        <taxon>Alveolata</taxon>
        <taxon>Apicomplexa</taxon>
        <taxon>Conoidasida</taxon>
        <taxon>Coccidia</taxon>
        <taxon>Eucoccidiorida</taxon>
        <taxon>Eimeriorina</taxon>
        <taxon>Sarcocystidae</taxon>
        <taxon>Neospora</taxon>
    </lineage>
</organism>
<protein>
    <recommendedName>
        <fullName evidence="4">Transmembrane protein</fullName>
    </recommendedName>
</protein>
<keyword evidence="2" id="KW-0472">Membrane</keyword>